<dbReference type="CDD" id="cd12797">
    <property type="entry name" value="M23_peptidase"/>
    <property type="match status" value="1"/>
</dbReference>
<sequence length="338" mass="37576">MSHKKLIASSLTICSASAAWAMGTTNSHPVYSEELQKPITPFGKELIAQEALVQYLSPITAMADGNLAARVETKPLAYEVKQGDTLYQIAQFFGVDYHDLAKYNHLTDTQRLQTGQKLNIPILRKWIRVRMGETLESLAEKYQITKELILHLNPELQKSKQAYVGQWIAVPQLIDPAKSHKPNGRANQGKAKILPMQEKREAVAVVKQESEKQSSYVFQWPVDGQITSNFGWRNGRQHKGIDIWNAARSKTPIHSSLGGVVVRAGYAGSYGNLVVVDHGGGWVTYYAHLSRIHVHKGQKVDTGQLLGMMGSTGDSTGYHLHFEVRKNGQAINPLSVLR</sequence>
<dbReference type="InterPro" id="IPR036779">
    <property type="entry name" value="LysM_dom_sf"/>
</dbReference>
<dbReference type="Pfam" id="PF01476">
    <property type="entry name" value="LysM"/>
    <property type="match status" value="2"/>
</dbReference>
<evidence type="ECO:0000256" key="1">
    <source>
        <dbReference type="SAM" id="SignalP"/>
    </source>
</evidence>
<keyword evidence="4" id="KW-1185">Reference proteome</keyword>
<dbReference type="InterPro" id="IPR018392">
    <property type="entry name" value="LysM"/>
</dbReference>
<feature type="domain" description="LysM" evidence="2">
    <location>
        <begin position="76"/>
        <end position="120"/>
    </location>
</feature>
<dbReference type="RefSeq" id="WP_093227363.1">
    <property type="nucleotide sequence ID" value="NZ_FORR01000001.1"/>
</dbReference>
<dbReference type="SMART" id="SM00257">
    <property type="entry name" value="LysM"/>
    <property type="match status" value="2"/>
</dbReference>
<proteinExistence type="predicted"/>
<dbReference type="CDD" id="cd00118">
    <property type="entry name" value="LysM"/>
    <property type="match status" value="2"/>
</dbReference>
<evidence type="ECO:0000259" key="2">
    <source>
        <dbReference type="PROSITE" id="PS51782"/>
    </source>
</evidence>
<dbReference type="PANTHER" id="PTHR21666">
    <property type="entry name" value="PEPTIDASE-RELATED"/>
    <property type="match status" value="1"/>
</dbReference>
<name>A0A1I3K3T6_9BACL</name>
<keyword evidence="3" id="KW-0378">Hydrolase</keyword>
<dbReference type="InterPro" id="IPR011055">
    <property type="entry name" value="Dup_hybrid_motif"/>
</dbReference>
<evidence type="ECO:0000313" key="3">
    <source>
        <dbReference type="EMBL" id="SFI67179.1"/>
    </source>
</evidence>
<dbReference type="SUPFAM" id="SSF51261">
    <property type="entry name" value="Duplicated hybrid motif"/>
    <property type="match status" value="1"/>
</dbReference>
<organism evidence="3 4">
    <name type="scientific">Thermoflavimicrobium dichotomicum</name>
    <dbReference type="NCBI Taxonomy" id="46223"/>
    <lineage>
        <taxon>Bacteria</taxon>
        <taxon>Bacillati</taxon>
        <taxon>Bacillota</taxon>
        <taxon>Bacilli</taxon>
        <taxon>Bacillales</taxon>
        <taxon>Thermoactinomycetaceae</taxon>
        <taxon>Thermoflavimicrobium</taxon>
    </lineage>
</organism>
<dbReference type="PROSITE" id="PS51782">
    <property type="entry name" value="LYSM"/>
    <property type="match status" value="2"/>
</dbReference>
<dbReference type="Pfam" id="PF01551">
    <property type="entry name" value="Peptidase_M23"/>
    <property type="match status" value="1"/>
</dbReference>
<dbReference type="GO" id="GO:0004222">
    <property type="term" value="F:metalloendopeptidase activity"/>
    <property type="evidence" value="ECO:0007669"/>
    <property type="project" value="TreeGrafter"/>
</dbReference>
<feature type="domain" description="LysM" evidence="2">
    <location>
        <begin position="125"/>
        <end position="170"/>
    </location>
</feature>
<protein>
    <submittedName>
        <fullName evidence="3">Murein DD-endopeptidase MepM and murein hydrolase activator NlpD, contain LysM domain</fullName>
    </submittedName>
</protein>
<dbReference type="InterPro" id="IPR050570">
    <property type="entry name" value="Cell_wall_metabolism_enzyme"/>
</dbReference>
<dbReference type="AlphaFoldDB" id="A0A1I3K3T6"/>
<dbReference type="STRING" id="46223.SAMN05421852_101321"/>
<dbReference type="Gene3D" id="3.10.350.10">
    <property type="entry name" value="LysM domain"/>
    <property type="match status" value="2"/>
</dbReference>
<dbReference type="OrthoDB" id="9805799at2"/>
<dbReference type="EMBL" id="FORR01000001">
    <property type="protein sequence ID" value="SFI67179.1"/>
    <property type="molecule type" value="Genomic_DNA"/>
</dbReference>
<dbReference type="Proteomes" id="UP000199545">
    <property type="component" value="Unassembled WGS sequence"/>
</dbReference>
<accession>A0A1I3K3T6</accession>
<dbReference type="Gene3D" id="2.70.70.10">
    <property type="entry name" value="Glucose Permease (Domain IIA)"/>
    <property type="match status" value="1"/>
</dbReference>
<feature type="chain" id="PRO_5011658730" evidence="1">
    <location>
        <begin position="22"/>
        <end position="338"/>
    </location>
</feature>
<keyword evidence="1" id="KW-0732">Signal</keyword>
<gene>
    <name evidence="3" type="ORF">SAMN05421852_101321</name>
</gene>
<evidence type="ECO:0000313" key="4">
    <source>
        <dbReference type="Proteomes" id="UP000199545"/>
    </source>
</evidence>
<feature type="signal peptide" evidence="1">
    <location>
        <begin position="1"/>
        <end position="21"/>
    </location>
</feature>
<reference evidence="3 4" key="1">
    <citation type="submission" date="2016-10" db="EMBL/GenBank/DDBJ databases">
        <authorList>
            <person name="de Groot N.N."/>
        </authorList>
    </citation>
    <scope>NUCLEOTIDE SEQUENCE [LARGE SCALE GENOMIC DNA]</scope>
    <source>
        <strain evidence="3 4">DSM 44778</strain>
    </source>
</reference>
<dbReference type="PANTHER" id="PTHR21666:SF270">
    <property type="entry name" value="MUREIN HYDROLASE ACTIVATOR ENVC"/>
    <property type="match status" value="1"/>
</dbReference>
<dbReference type="InterPro" id="IPR016047">
    <property type="entry name" value="M23ase_b-sheet_dom"/>
</dbReference>